<protein>
    <recommendedName>
        <fullName evidence="4">Helix-turn-helix domain-containing protein</fullName>
    </recommendedName>
</protein>
<evidence type="ECO:0008006" key="4">
    <source>
        <dbReference type="Google" id="ProtNLM"/>
    </source>
</evidence>
<organism evidence="2 3">
    <name type="scientific">Rhizobium wuzhouense</name>
    <dbReference type="NCBI Taxonomy" id="1986026"/>
    <lineage>
        <taxon>Bacteria</taxon>
        <taxon>Pseudomonadati</taxon>
        <taxon>Pseudomonadota</taxon>
        <taxon>Alphaproteobacteria</taxon>
        <taxon>Hyphomicrobiales</taxon>
        <taxon>Rhizobiaceae</taxon>
        <taxon>Rhizobium/Agrobacterium group</taxon>
        <taxon>Rhizobium</taxon>
    </lineage>
</organism>
<evidence type="ECO:0000256" key="1">
    <source>
        <dbReference type="SAM" id="MobiDB-lite"/>
    </source>
</evidence>
<reference evidence="2 3" key="1">
    <citation type="submission" date="2018-06" db="EMBL/GenBank/DDBJ databases">
        <title>Rhizobium wuzhouense sp. nov., isolated from roots of Oryza officinalis.</title>
        <authorList>
            <person name="Yuan T."/>
        </authorList>
    </citation>
    <scope>NUCLEOTIDE SEQUENCE [LARGE SCALE GENOMIC DNA]</scope>
    <source>
        <strain evidence="2 3">W44</strain>
    </source>
</reference>
<evidence type="ECO:0000313" key="3">
    <source>
        <dbReference type="Proteomes" id="UP000247536"/>
    </source>
</evidence>
<comment type="caution">
    <text evidence="2">The sequence shown here is derived from an EMBL/GenBank/DDBJ whole genome shotgun (WGS) entry which is preliminary data.</text>
</comment>
<keyword evidence="3" id="KW-1185">Reference proteome</keyword>
<dbReference type="Proteomes" id="UP000247536">
    <property type="component" value="Unassembled WGS sequence"/>
</dbReference>
<gene>
    <name evidence="2" type="ORF">DMY87_18140</name>
</gene>
<name>A0ABX5NPJ8_9HYPH</name>
<dbReference type="EMBL" id="QJRY01000007">
    <property type="protein sequence ID" value="PYB71280.1"/>
    <property type="molecule type" value="Genomic_DNA"/>
</dbReference>
<feature type="compositionally biased region" description="Polar residues" evidence="1">
    <location>
        <begin position="144"/>
        <end position="154"/>
    </location>
</feature>
<proteinExistence type="predicted"/>
<evidence type="ECO:0000313" key="2">
    <source>
        <dbReference type="EMBL" id="PYB71280.1"/>
    </source>
</evidence>
<feature type="region of interest" description="Disordered" evidence="1">
    <location>
        <begin position="108"/>
        <end position="154"/>
    </location>
</feature>
<feature type="compositionally biased region" description="Basic and acidic residues" evidence="1">
    <location>
        <begin position="115"/>
        <end position="142"/>
    </location>
</feature>
<dbReference type="RefSeq" id="WP_110793070.1">
    <property type="nucleotide sequence ID" value="NZ_QJRY01000007.1"/>
</dbReference>
<accession>A0ABX5NPJ8</accession>
<sequence>MSAQATSDIAVDLFGQPVQALRDPRGRKSYKKSPENQQLVSVLRASGWTHERIAAVLQCDEKTLRKHFSRELEVGKDIVEAETLMVNYSQMRQGKSGAIARQMKILEHTSLQQPRKSEPKVPREPKKETLGKKAQLESDAHNGLRSSSWGDVLQ</sequence>